<dbReference type="Gene3D" id="2.40.160.50">
    <property type="entry name" value="membrane protein fhac: a member of the omp85/tpsb transporter family"/>
    <property type="match status" value="1"/>
</dbReference>
<evidence type="ECO:0000256" key="7">
    <source>
        <dbReference type="ARBA" id="ARBA00023237"/>
    </source>
</evidence>
<evidence type="ECO:0000256" key="3">
    <source>
        <dbReference type="ARBA" id="ARBA00022692"/>
    </source>
</evidence>
<protein>
    <recommendedName>
        <fullName evidence="8">Outer membrane protein assembly factor BamA</fullName>
    </recommendedName>
</protein>
<dbReference type="GO" id="GO:0009279">
    <property type="term" value="C:cell outer membrane"/>
    <property type="evidence" value="ECO:0007669"/>
    <property type="project" value="UniProtKB-UniRule"/>
</dbReference>
<evidence type="ECO:0000256" key="6">
    <source>
        <dbReference type="ARBA" id="ARBA00023136"/>
    </source>
</evidence>
<evidence type="ECO:0000256" key="4">
    <source>
        <dbReference type="ARBA" id="ARBA00022729"/>
    </source>
</evidence>
<keyword evidence="11" id="KW-1185">Reference proteome</keyword>
<keyword evidence="4" id="KW-0732">Signal</keyword>
<dbReference type="HOGENOM" id="CLU_007664_1_1_7"/>
<dbReference type="Gene3D" id="3.10.20.310">
    <property type="entry name" value="membrane protein fhac"/>
    <property type="match status" value="5"/>
</dbReference>
<evidence type="ECO:0000256" key="2">
    <source>
        <dbReference type="ARBA" id="ARBA00022452"/>
    </source>
</evidence>
<dbReference type="STRING" id="360105.CCV52592_1757"/>
<feature type="domain" description="POTRA" evidence="9">
    <location>
        <begin position="262"/>
        <end position="342"/>
    </location>
</feature>
<feature type="domain" description="POTRA" evidence="9">
    <location>
        <begin position="345"/>
        <end position="417"/>
    </location>
</feature>
<dbReference type="GO" id="GO:0071709">
    <property type="term" value="P:membrane assembly"/>
    <property type="evidence" value="ECO:0007669"/>
    <property type="project" value="InterPro"/>
</dbReference>
<evidence type="ECO:0000256" key="5">
    <source>
        <dbReference type="ARBA" id="ARBA00022737"/>
    </source>
</evidence>
<dbReference type="AlphaFoldDB" id="A7GZZ8"/>
<keyword evidence="5" id="KW-0677">Repeat</keyword>
<dbReference type="InterPro" id="IPR023707">
    <property type="entry name" value="OM_assembly_BamA"/>
</dbReference>
<dbReference type="EMBL" id="CP000767">
    <property type="protein sequence ID" value="EAU01089.2"/>
    <property type="molecule type" value="Genomic_DNA"/>
</dbReference>
<keyword evidence="7" id="KW-0998">Cell outer membrane</keyword>
<dbReference type="InterPro" id="IPR039910">
    <property type="entry name" value="D15-like"/>
</dbReference>
<feature type="domain" description="POTRA" evidence="9">
    <location>
        <begin position="87"/>
        <end position="162"/>
    </location>
</feature>
<dbReference type="PROSITE" id="PS51779">
    <property type="entry name" value="POTRA"/>
    <property type="match status" value="3"/>
</dbReference>
<dbReference type="HAMAP" id="MF_01430">
    <property type="entry name" value="OM_assembly_BamA"/>
    <property type="match status" value="1"/>
</dbReference>
<dbReference type="RefSeq" id="WP_011992631.1">
    <property type="nucleotide sequence ID" value="NC_009715.2"/>
</dbReference>
<organism evidence="10 11">
    <name type="scientific">Campylobacter curvus (strain 525.92)</name>
    <dbReference type="NCBI Taxonomy" id="360105"/>
    <lineage>
        <taxon>Bacteria</taxon>
        <taxon>Pseudomonadati</taxon>
        <taxon>Campylobacterota</taxon>
        <taxon>Epsilonproteobacteria</taxon>
        <taxon>Campylobacterales</taxon>
        <taxon>Campylobacteraceae</taxon>
        <taxon>Campylobacter</taxon>
    </lineage>
</organism>
<dbReference type="OrthoDB" id="9803054at2"/>
<keyword evidence="6" id="KW-0472">Membrane</keyword>
<evidence type="ECO:0000313" key="11">
    <source>
        <dbReference type="Proteomes" id="UP000006380"/>
    </source>
</evidence>
<dbReference type="NCBIfam" id="TIGR03303">
    <property type="entry name" value="OM_YaeT"/>
    <property type="match status" value="1"/>
</dbReference>
<sequence>MKKSLFAIFLAVGGLNAQTIQSINYKGLIHLSPEVATQIMGLKVGQELTPQASDKAITNLFKQNYFDDIFIETDGSGNILVNVKEKPSVARVDLKGVATNDKTAIESLISIKPGNMYDDLTIEKTKERIRQYYESKGYFDTVVDVQKQPVAGNDSSLFITMNINRGENMIINDVKLIGAKKFDYGDIEPIVANKSREFMGWMWGRNDGKVKLFELPNDPARIQDKYFQKGYLDATVSAPYLNASFDNYTADLTYYIHEGEPYDVAKVSIKAPEELGLDTNELLKDFRLEAGDRMNSARLRQDMKKLDDLVANKGYAFVKVYPKTQKYDENKTVDIEYEVEPGEQVYIRNVQISGNDRTVDRVVRRELYLTEGNLYNRTDLEDSKDALKRTSYFDEVEIKEERVDKNTVDLEVQVKEASTGSISGGIGYGSSDGLLLNASLSDTNIFGSGLQGTVSVDKSDDELAGQISLTNPRIFDSEYSLGGTLYANDYDWDSYDEKSYGFSTTLGRKLTRNLSASLSYVIEHSKIEGLSDALQKIGYKEGTNLKSSLIPALSYNSTDDYYLPRRGILASTSLEFAGVGGDEKFLKSRTNFNYYLGLRDYIDYDLILRYKSSFGKIWDRGYIPINERLYLGGIRNLRGYESRTVSPKVRVSNSNGSGNWYETGGDLAFNNSFELSFPMIDRVKMRGVLFYDYGIIRTSKSTTSTNLSIDDTSKTRSSAGVGIEWVTPIGPLQLIFAKALDAKENDDTNTFEFTIGRRF</sequence>
<dbReference type="InterPro" id="IPR000184">
    <property type="entry name" value="Bac_surfAg_D15"/>
</dbReference>
<dbReference type="InterPro" id="IPR034746">
    <property type="entry name" value="POTRA"/>
</dbReference>
<dbReference type="PANTHER" id="PTHR12815:SF23">
    <property type="entry name" value="OUTER MEMBRANE PROTEIN ASSEMBLY FACTOR BAMA"/>
    <property type="match status" value="1"/>
</dbReference>
<dbReference type="Pfam" id="PF01103">
    <property type="entry name" value="Omp85"/>
    <property type="match status" value="1"/>
</dbReference>
<accession>A7GZZ8</accession>
<dbReference type="Pfam" id="PF07244">
    <property type="entry name" value="POTRA"/>
    <property type="match status" value="4"/>
</dbReference>
<evidence type="ECO:0000313" key="10">
    <source>
        <dbReference type="EMBL" id="EAU01089.2"/>
    </source>
</evidence>
<gene>
    <name evidence="10" type="ORF">CCV52592_1757</name>
</gene>
<dbReference type="Proteomes" id="UP000006380">
    <property type="component" value="Chromosome"/>
</dbReference>
<dbReference type="KEGG" id="ccv:CCV52592_1757"/>
<evidence type="ECO:0000256" key="1">
    <source>
        <dbReference type="ARBA" id="ARBA00004370"/>
    </source>
</evidence>
<keyword evidence="2" id="KW-1134">Transmembrane beta strand</keyword>
<dbReference type="PANTHER" id="PTHR12815">
    <property type="entry name" value="SORTING AND ASSEMBLY MACHINERY SAMM50 PROTEIN FAMILY MEMBER"/>
    <property type="match status" value="1"/>
</dbReference>
<dbReference type="InterPro" id="IPR010827">
    <property type="entry name" value="BamA/TamA_POTRA"/>
</dbReference>
<dbReference type="PIRSF" id="PIRSF006076">
    <property type="entry name" value="OM_assembly_OMP85"/>
    <property type="match status" value="1"/>
</dbReference>
<evidence type="ECO:0000259" key="9">
    <source>
        <dbReference type="PROSITE" id="PS51779"/>
    </source>
</evidence>
<evidence type="ECO:0000256" key="8">
    <source>
        <dbReference type="NCBIfam" id="TIGR03303"/>
    </source>
</evidence>
<comment type="subcellular location">
    <subcellularLocation>
        <location evidence="1">Membrane</location>
    </subcellularLocation>
</comment>
<reference evidence="10" key="1">
    <citation type="submission" date="2016-07" db="EMBL/GenBank/DDBJ databases">
        <title>Comparative genomics of the Campylobacter concisus group.</title>
        <authorList>
            <person name="Miller W.G."/>
            <person name="Yee E."/>
            <person name="Chapman M.H."/>
            <person name="Huynh S."/>
            <person name="Bono J.L."/>
            <person name="On S.L.W."/>
            <person name="StLeger J."/>
            <person name="Foster G."/>
            <person name="Parker C.T."/>
        </authorList>
    </citation>
    <scope>NUCLEOTIDE SEQUENCE</scope>
    <source>
        <strain evidence="10">525.92</strain>
    </source>
</reference>
<proteinExistence type="inferred from homology"/>
<name>A7GZZ8_CAMC5</name>
<keyword evidence="3" id="KW-0812">Transmembrane</keyword>